<name>J3NIQ2_GAET3</name>
<protein>
    <submittedName>
        <fullName evidence="1 2">Uncharacterized protein</fullName>
    </submittedName>
</protein>
<dbReference type="RefSeq" id="XP_009217160.1">
    <property type="nucleotide sequence ID" value="XM_009218896.1"/>
</dbReference>
<dbReference type="HOGENOM" id="CLU_1777568_0_0_1"/>
<evidence type="ECO:0000313" key="1">
    <source>
        <dbReference type="EMBL" id="EJT81151.1"/>
    </source>
</evidence>
<proteinExistence type="predicted"/>
<reference evidence="1" key="2">
    <citation type="submission" date="2010-07" db="EMBL/GenBank/DDBJ databases">
        <authorList>
            <consortium name="The Broad Institute Genome Sequencing Platform"/>
            <consortium name="Broad Institute Genome Sequencing Center for Infectious Disease"/>
            <person name="Ma L.-J."/>
            <person name="Dead R."/>
            <person name="Young S."/>
            <person name="Zeng Q."/>
            <person name="Koehrsen M."/>
            <person name="Alvarado L."/>
            <person name="Berlin A."/>
            <person name="Chapman S.B."/>
            <person name="Chen Z."/>
            <person name="Freedman E."/>
            <person name="Gellesch M."/>
            <person name="Goldberg J."/>
            <person name="Griggs A."/>
            <person name="Gujja S."/>
            <person name="Heilman E.R."/>
            <person name="Heiman D."/>
            <person name="Hepburn T."/>
            <person name="Howarth C."/>
            <person name="Jen D."/>
            <person name="Larson L."/>
            <person name="Mehta T."/>
            <person name="Neiman D."/>
            <person name="Pearson M."/>
            <person name="Roberts A."/>
            <person name="Saif S."/>
            <person name="Shea T."/>
            <person name="Shenoy N."/>
            <person name="Sisk P."/>
            <person name="Stolte C."/>
            <person name="Sykes S."/>
            <person name="Walk T."/>
            <person name="White J."/>
            <person name="Yandava C."/>
            <person name="Haas B."/>
            <person name="Nusbaum C."/>
            <person name="Birren B."/>
        </authorList>
    </citation>
    <scope>NUCLEOTIDE SEQUENCE</scope>
    <source>
        <strain evidence="1">R3-111a-1</strain>
    </source>
</reference>
<reference evidence="2" key="4">
    <citation type="journal article" date="2015" name="G3 (Bethesda)">
        <title>Genome sequences of three phytopathogenic species of the Magnaporthaceae family of fungi.</title>
        <authorList>
            <person name="Okagaki L.H."/>
            <person name="Nunes C.C."/>
            <person name="Sailsbery J."/>
            <person name="Clay B."/>
            <person name="Brown D."/>
            <person name="John T."/>
            <person name="Oh Y."/>
            <person name="Young N."/>
            <person name="Fitzgerald M."/>
            <person name="Haas B.J."/>
            <person name="Zeng Q."/>
            <person name="Young S."/>
            <person name="Adiconis X."/>
            <person name="Fan L."/>
            <person name="Levin J.Z."/>
            <person name="Mitchell T.K."/>
            <person name="Okubara P.A."/>
            <person name="Farman M.L."/>
            <person name="Kohn L.M."/>
            <person name="Birren B."/>
            <person name="Ma L.-J."/>
            <person name="Dean R.A."/>
        </authorList>
    </citation>
    <scope>NUCLEOTIDE SEQUENCE</scope>
    <source>
        <strain evidence="2">R3-111a-1</strain>
    </source>
</reference>
<sequence>MPASYRYCGQSIMAKLKNRVNILVLSIRRKNLWPRKGARGRVYIQGLGAVPSGLALGPSHGHKPRAQAKSPSLAISFLHCALKNVPFTLLCKKIRKTKYVTWSGKKATALAEIRKSLPLTCLMPKTLLITTISVKPSWPLLKTPRS</sequence>
<reference evidence="2" key="5">
    <citation type="submission" date="2018-04" db="UniProtKB">
        <authorList>
            <consortium name="EnsemblFungi"/>
        </authorList>
    </citation>
    <scope>IDENTIFICATION</scope>
    <source>
        <strain evidence="2">R3-111a-1</strain>
    </source>
</reference>
<dbReference type="Proteomes" id="UP000006039">
    <property type="component" value="Unassembled WGS sequence"/>
</dbReference>
<evidence type="ECO:0000313" key="2">
    <source>
        <dbReference type="EnsemblFungi" id="EJT81151"/>
    </source>
</evidence>
<dbReference type="GeneID" id="20341593"/>
<dbReference type="EMBL" id="GL385395">
    <property type="protein sequence ID" value="EJT81151.1"/>
    <property type="molecule type" value="Genomic_DNA"/>
</dbReference>
<keyword evidence="3" id="KW-1185">Reference proteome</keyword>
<dbReference type="AlphaFoldDB" id="J3NIQ2"/>
<dbReference type="VEuPathDB" id="FungiDB:GGTG_01135"/>
<reference evidence="1" key="3">
    <citation type="submission" date="2010-09" db="EMBL/GenBank/DDBJ databases">
        <title>Annotation of Gaeumannomyces graminis var. tritici R3-111a-1.</title>
        <authorList>
            <consortium name="The Broad Institute Genome Sequencing Platform"/>
            <person name="Ma L.-J."/>
            <person name="Dead R."/>
            <person name="Young S.K."/>
            <person name="Zeng Q."/>
            <person name="Gargeya S."/>
            <person name="Fitzgerald M."/>
            <person name="Haas B."/>
            <person name="Abouelleil A."/>
            <person name="Alvarado L."/>
            <person name="Arachchi H.M."/>
            <person name="Berlin A."/>
            <person name="Brown A."/>
            <person name="Chapman S.B."/>
            <person name="Chen Z."/>
            <person name="Dunbar C."/>
            <person name="Freedman E."/>
            <person name="Gearin G."/>
            <person name="Gellesch M."/>
            <person name="Goldberg J."/>
            <person name="Griggs A."/>
            <person name="Gujja S."/>
            <person name="Heiman D."/>
            <person name="Howarth C."/>
            <person name="Larson L."/>
            <person name="Lui A."/>
            <person name="MacDonald P.J.P."/>
            <person name="Mehta T."/>
            <person name="Montmayeur A."/>
            <person name="Murphy C."/>
            <person name="Neiman D."/>
            <person name="Pearson M."/>
            <person name="Priest M."/>
            <person name="Roberts A."/>
            <person name="Saif S."/>
            <person name="Shea T."/>
            <person name="Shenoy N."/>
            <person name="Sisk P."/>
            <person name="Stolte C."/>
            <person name="Sykes S."/>
            <person name="Yandava C."/>
            <person name="Wortman J."/>
            <person name="Nusbaum C."/>
            <person name="Birren B."/>
        </authorList>
    </citation>
    <scope>NUCLEOTIDE SEQUENCE</scope>
    <source>
        <strain evidence="1">R3-111a-1</strain>
    </source>
</reference>
<dbReference type="EnsemblFungi" id="EJT81151">
    <property type="protein sequence ID" value="EJT81151"/>
    <property type="gene ID" value="GGTG_01135"/>
</dbReference>
<reference evidence="3" key="1">
    <citation type="submission" date="2010-07" db="EMBL/GenBank/DDBJ databases">
        <title>The genome sequence of Gaeumannomyces graminis var. tritici strain R3-111a-1.</title>
        <authorList>
            <consortium name="The Broad Institute Genome Sequencing Platform"/>
            <person name="Ma L.-J."/>
            <person name="Dead R."/>
            <person name="Young S."/>
            <person name="Zeng Q."/>
            <person name="Koehrsen M."/>
            <person name="Alvarado L."/>
            <person name="Berlin A."/>
            <person name="Chapman S.B."/>
            <person name="Chen Z."/>
            <person name="Freedman E."/>
            <person name="Gellesch M."/>
            <person name="Goldberg J."/>
            <person name="Griggs A."/>
            <person name="Gujja S."/>
            <person name="Heilman E.R."/>
            <person name="Heiman D."/>
            <person name="Hepburn T."/>
            <person name="Howarth C."/>
            <person name="Jen D."/>
            <person name="Larson L."/>
            <person name="Mehta T."/>
            <person name="Neiman D."/>
            <person name="Pearson M."/>
            <person name="Roberts A."/>
            <person name="Saif S."/>
            <person name="Shea T."/>
            <person name="Shenoy N."/>
            <person name="Sisk P."/>
            <person name="Stolte C."/>
            <person name="Sykes S."/>
            <person name="Walk T."/>
            <person name="White J."/>
            <person name="Yandava C."/>
            <person name="Haas B."/>
            <person name="Nusbaum C."/>
            <person name="Birren B."/>
        </authorList>
    </citation>
    <scope>NUCLEOTIDE SEQUENCE [LARGE SCALE GENOMIC DNA]</scope>
    <source>
        <strain evidence="3">R3-111a-1</strain>
    </source>
</reference>
<organism evidence="1">
    <name type="scientific">Gaeumannomyces tritici (strain R3-111a-1)</name>
    <name type="common">Wheat and barley take-all root rot fungus</name>
    <name type="synonym">Gaeumannomyces graminis var. tritici</name>
    <dbReference type="NCBI Taxonomy" id="644352"/>
    <lineage>
        <taxon>Eukaryota</taxon>
        <taxon>Fungi</taxon>
        <taxon>Dikarya</taxon>
        <taxon>Ascomycota</taxon>
        <taxon>Pezizomycotina</taxon>
        <taxon>Sordariomycetes</taxon>
        <taxon>Sordariomycetidae</taxon>
        <taxon>Magnaporthales</taxon>
        <taxon>Magnaporthaceae</taxon>
        <taxon>Gaeumannomyces</taxon>
    </lineage>
</organism>
<gene>
    <name evidence="2" type="primary">20341593</name>
    <name evidence="1" type="ORF">GGTG_01135</name>
</gene>
<accession>J3NIQ2</accession>
<evidence type="ECO:0000313" key="3">
    <source>
        <dbReference type="Proteomes" id="UP000006039"/>
    </source>
</evidence>